<evidence type="ECO:0000256" key="2">
    <source>
        <dbReference type="ARBA" id="ARBA00022692"/>
    </source>
</evidence>
<dbReference type="OrthoDB" id="3881at2759"/>
<name>A0A9P7DTS5_9AGAM</name>
<feature type="transmembrane region" description="Helical" evidence="5">
    <location>
        <begin position="27"/>
        <end position="51"/>
    </location>
</feature>
<dbReference type="Proteomes" id="UP000719766">
    <property type="component" value="Unassembled WGS sequence"/>
</dbReference>
<keyword evidence="2 5" id="KW-0812">Transmembrane</keyword>
<feature type="transmembrane region" description="Helical" evidence="5">
    <location>
        <begin position="128"/>
        <end position="152"/>
    </location>
</feature>
<evidence type="ECO:0000256" key="1">
    <source>
        <dbReference type="ARBA" id="ARBA00004141"/>
    </source>
</evidence>
<feature type="transmembrane region" description="Helical" evidence="5">
    <location>
        <begin position="71"/>
        <end position="91"/>
    </location>
</feature>
<keyword evidence="7" id="KW-1185">Reference proteome</keyword>
<dbReference type="InterPro" id="IPR009571">
    <property type="entry name" value="SUR7/Rim9-like_fungi"/>
</dbReference>
<dbReference type="GO" id="GO:0032153">
    <property type="term" value="C:cell division site"/>
    <property type="evidence" value="ECO:0007669"/>
    <property type="project" value="TreeGrafter"/>
</dbReference>
<dbReference type="PANTHER" id="PTHR28013">
    <property type="entry name" value="PROTEIN DCV1-RELATED"/>
    <property type="match status" value="1"/>
</dbReference>
<dbReference type="EMBL" id="JABBWE010000005">
    <property type="protein sequence ID" value="KAG1802943.1"/>
    <property type="molecule type" value="Genomic_DNA"/>
</dbReference>
<feature type="transmembrane region" description="Helical" evidence="5">
    <location>
        <begin position="206"/>
        <end position="226"/>
    </location>
</feature>
<dbReference type="InterPro" id="IPR051380">
    <property type="entry name" value="pH-response_reg_palI/RIM9"/>
</dbReference>
<dbReference type="GeneID" id="64595601"/>
<dbReference type="Pfam" id="PF06687">
    <property type="entry name" value="SUR7"/>
    <property type="match status" value="1"/>
</dbReference>
<accession>A0A9P7DTS5</accession>
<evidence type="ECO:0000256" key="3">
    <source>
        <dbReference type="ARBA" id="ARBA00022989"/>
    </source>
</evidence>
<dbReference type="GO" id="GO:0005886">
    <property type="term" value="C:plasma membrane"/>
    <property type="evidence" value="ECO:0007669"/>
    <property type="project" value="InterPro"/>
</dbReference>
<protein>
    <submittedName>
        <fullName evidence="6">Uncharacterized protein</fullName>
    </submittedName>
</protein>
<gene>
    <name evidence="6" type="ORF">HD556DRAFT_1333275</name>
</gene>
<organism evidence="6 7">
    <name type="scientific">Suillus plorans</name>
    <dbReference type="NCBI Taxonomy" id="116603"/>
    <lineage>
        <taxon>Eukaryota</taxon>
        <taxon>Fungi</taxon>
        <taxon>Dikarya</taxon>
        <taxon>Basidiomycota</taxon>
        <taxon>Agaricomycotina</taxon>
        <taxon>Agaricomycetes</taxon>
        <taxon>Agaricomycetidae</taxon>
        <taxon>Boletales</taxon>
        <taxon>Suillineae</taxon>
        <taxon>Suillaceae</taxon>
        <taxon>Suillus</taxon>
    </lineage>
</organism>
<dbReference type="AlphaFoldDB" id="A0A9P7DTS5"/>
<sequence length="258" mass="27677">MVGVLQWLRGHLAKSQKLLRLLQEHTVRLACFILFLAAFIFLLVGLSLPIIKPIMVIKVSAINSVDPVSNAITELQFGVWGVCALSILNGVRAQEACYGLQLGYTVPTSILSLVGFSSKLADVANTTLLTILVLHLVNAALSTVALVLSLLLRSHLVTTIGLIVATISAVISTAVFAANVALVVGVRNNVNSLFPGCDFAVSFGNGLWMVLAAVLLTWIAVIMLSAQRCFCRSVGRRPKPKAPRSVISEKNSMEKVLF</sequence>
<evidence type="ECO:0000256" key="5">
    <source>
        <dbReference type="SAM" id="Phobius"/>
    </source>
</evidence>
<comment type="caution">
    <text evidence="6">The sequence shown here is derived from an EMBL/GenBank/DDBJ whole genome shotgun (WGS) entry which is preliminary data.</text>
</comment>
<dbReference type="GO" id="GO:0035838">
    <property type="term" value="C:growing cell tip"/>
    <property type="evidence" value="ECO:0007669"/>
    <property type="project" value="TreeGrafter"/>
</dbReference>
<keyword evidence="4 5" id="KW-0472">Membrane</keyword>
<feature type="transmembrane region" description="Helical" evidence="5">
    <location>
        <begin position="98"/>
        <end position="116"/>
    </location>
</feature>
<comment type="subcellular location">
    <subcellularLocation>
        <location evidence="1">Membrane</location>
        <topology evidence="1">Multi-pass membrane protein</topology>
    </subcellularLocation>
</comment>
<proteinExistence type="predicted"/>
<dbReference type="PANTHER" id="PTHR28013:SF3">
    <property type="entry name" value="PROTEIN DCV1-RELATED"/>
    <property type="match status" value="1"/>
</dbReference>
<reference evidence="6" key="1">
    <citation type="journal article" date="2020" name="New Phytol.">
        <title>Comparative genomics reveals dynamic genome evolution in host specialist ectomycorrhizal fungi.</title>
        <authorList>
            <person name="Lofgren L.A."/>
            <person name="Nguyen N.H."/>
            <person name="Vilgalys R."/>
            <person name="Ruytinx J."/>
            <person name="Liao H.L."/>
            <person name="Branco S."/>
            <person name="Kuo A."/>
            <person name="LaButti K."/>
            <person name="Lipzen A."/>
            <person name="Andreopoulos W."/>
            <person name="Pangilinan J."/>
            <person name="Riley R."/>
            <person name="Hundley H."/>
            <person name="Na H."/>
            <person name="Barry K."/>
            <person name="Grigoriev I.V."/>
            <person name="Stajich J.E."/>
            <person name="Kennedy P.G."/>
        </authorList>
    </citation>
    <scope>NUCLEOTIDE SEQUENCE</scope>
    <source>
        <strain evidence="6">S12</strain>
    </source>
</reference>
<evidence type="ECO:0000313" key="7">
    <source>
        <dbReference type="Proteomes" id="UP000719766"/>
    </source>
</evidence>
<evidence type="ECO:0000256" key="4">
    <source>
        <dbReference type="ARBA" id="ARBA00023136"/>
    </source>
</evidence>
<evidence type="ECO:0000313" key="6">
    <source>
        <dbReference type="EMBL" id="KAG1802943.1"/>
    </source>
</evidence>
<keyword evidence="3 5" id="KW-1133">Transmembrane helix</keyword>
<feature type="transmembrane region" description="Helical" evidence="5">
    <location>
        <begin position="159"/>
        <end position="186"/>
    </location>
</feature>
<dbReference type="RefSeq" id="XP_041165840.1">
    <property type="nucleotide sequence ID" value="XM_041301837.1"/>
</dbReference>